<organism evidence="2 3">
    <name type="scientific">Puccinia striiformis</name>
    <dbReference type="NCBI Taxonomy" id="27350"/>
    <lineage>
        <taxon>Eukaryota</taxon>
        <taxon>Fungi</taxon>
        <taxon>Dikarya</taxon>
        <taxon>Basidiomycota</taxon>
        <taxon>Pucciniomycotina</taxon>
        <taxon>Pucciniomycetes</taxon>
        <taxon>Pucciniales</taxon>
        <taxon>Pucciniaceae</taxon>
        <taxon>Puccinia</taxon>
    </lineage>
</organism>
<feature type="region of interest" description="Disordered" evidence="1">
    <location>
        <begin position="1"/>
        <end position="24"/>
    </location>
</feature>
<gene>
    <name evidence="2" type="ORF">PSHT_11406</name>
</gene>
<feature type="region of interest" description="Disordered" evidence="1">
    <location>
        <begin position="218"/>
        <end position="288"/>
    </location>
</feature>
<dbReference type="AlphaFoldDB" id="A0A2S4V3X7"/>
<keyword evidence="3" id="KW-1185">Reference proteome</keyword>
<evidence type="ECO:0000256" key="1">
    <source>
        <dbReference type="SAM" id="MobiDB-lite"/>
    </source>
</evidence>
<feature type="compositionally biased region" description="Low complexity" evidence="1">
    <location>
        <begin position="134"/>
        <end position="159"/>
    </location>
</feature>
<feature type="compositionally biased region" description="Acidic residues" evidence="1">
    <location>
        <begin position="242"/>
        <end position="259"/>
    </location>
</feature>
<protein>
    <submittedName>
        <fullName evidence="2">Uncharacterized protein</fullName>
    </submittedName>
</protein>
<reference evidence="3" key="2">
    <citation type="journal article" date="2018" name="BMC Genomics">
        <title>Genomic insights into host adaptation between the wheat stripe rust pathogen (Puccinia striiformis f. sp. tritici) and the barley stripe rust pathogen (Puccinia striiformis f. sp. hordei).</title>
        <authorList>
            <person name="Xia C."/>
            <person name="Wang M."/>
            <person name="Yin C."/>
            <person name="Cornejo O.E."/>
            <person name="Hulbert S.H."/>
            <person name="Chen X."/>
        </authorList>
    </citation>
    <scope>NUCLEOTIDE SEQUENCE [LARGE SCALE GENOMIC DNA]</scope>
    <source>
        <strain evidence="3">93TX-2</strain>
    </source>
</reference>
<dbReference type="OrthoDB" id="2507457at2759"/>
<feature type="compositionally biased region" description="Polar residues" evidence="1">
    <location>
        <begin position="123"/>
        <end position="133"/>
    </location>
</feature>
<dbReference type="Proteomes" id="UP000238274">
    <property type="component" value="Unassembled WGS sequence"/>
</dbReference>
<dbReference type="EMBL" id="PKSM01000187">
    <property type="protein sequence ID" value="POW04197.1"/>
    <property type="molecule type" value="Genomic_DNA"/>
</dbReference>
<feature type="compositionally biased region" description="Basic and acidic residues" evidence="1">
    <location>
        <begin position="230"/>
        <end position="241"/>
    </location>
</feature>
<reference evidence="3" key="3">
    <citation type="journal article" date="2018" name="Mol. Plant Microbe Interact.">
        <title>Genome sequence resources for the wheat stripe rust pathogen (Puccinia striiformis f. sp. tritici) and the barley stripe rust pathogen (Puccinia striiformis f. sp. hordei).</title>
        <authorList>
            <person name="Xia C."/>
            <person name="Wang M."/>
            <person name="Yin C."/>
            <person name="Cornejo O.E."/>
            <person name="Hulbert S.H."/>
            <person name="Chen X."/>
        </authorList>
    </citation>
    <scope>NUCLEOTIDE SEQUENCE [LARGE SCALE GENOMIC DNA]</scope>
    <source>
        <strain evidence="3">93TX-2</strain>
    </source>
</reference>
<feature type="compositionally biased region" description="Basic residues" evidence="1">
    <location>
        <begin position="641"/>
        <end position="664"/>
    </location>
</feature>
<dbReference type="VEuPathDB" id="FungiDB:PSTT_12956"/>
<name>A0A2S4V3X7_9BASI</name>
<feature type="region of interest" description="Disordered" evidence="1">
    <location>
        <begin position="620"/>
        <end position="734"/>
    </location>
</feature>
<feature type="compositionally biased region" description="Polar residues" evidence="1">
    <location>
        <begin position="710"/>
        <end position="734"/>
    </location>
</feature>
<sequence>MDFPMGVQLANGPTQPQQLASDGQLPVAERYRIAQQQHLGEHRRGVQQQHLAHQQHLAAPQEHPELQLLADRQHAEELAECQRRQELGDRQHCQLIAERHQQAQSTPLVSNVKSTPLVTSKLKNSPLASNVENSRSSAASSRTCRSSAASSRTRARQQQEIAQAQELAARQQQEIAQAQELAARQQAQQLAARQQAQELAARQQAQNLVDQQETLLASDTTGPVGPPDCSRQDNIPDKVPEEQDWEEVPDQPNEVDDTESIASNQRKGQKPSVGAKKAPVGAKGRRPRARLAPDLLDSMKGLELDQLRKKLHFYAQYKRLQAEDRIALDAVYYQFQKAVHLLALERLLNLSPVLKYLGCKTRFCGSTNYNNFCEYDVEARKYHYDNSISPDDRKQQCGRLWALLDKDTKEKFKDPDYLETLPNPFGRDNAKKAPKITGVATFRNSKTERWSRKVILDHTKSGPDIISGGSALGVQFLDMFSKQMDPQMSFLRFVSGQKVIRKASGKAPVVINQRKTKGAVKDAAAVRNHSKGEQPDKVELVREKLNEMISNTSHGVYNKWPGTNTASKLAERKLLPQMNNILLGFAKGLVVLRGPPRGDVPTTLGADPTELECADGTNAAVEDVDREITAPTSPETSGTKKTLKRKTKNHGAKKSTSASKKRLLQPKTCLSAVGSESESEAPTPSTSEDEGPSERGLGALGADVAPPTRTIPTRSKTALKSISKTQPMRVGRTQ</sequence>
<reference evidence="2 3" key="1">
    <citation type="submission" date="2017-12" db="EMBL/GenBank/DDBJ databases">
        <title>Gene loss provides genomic basis for host adaptation in cereal stripe rust fungi.</title>
        <authorList>
            <person name="Xia C."/>
        </authorList>
    </citation>
    <scope>NUCLEOTIDE SEQUENCE [LARGE SCALE GENOMIC DNA]</scope>
    <source>
        <strain evidence="2 3">93TX-2</strain>
    </source>
</reference>
<evidence type="ECO:0000313" key="3">
    <source>
        <dbReference type="Proteomes" id="UP000238274"/>
    </source>
</evidence>
<comment type="caution">
    <text evidence="2">The sequence shown here is derived from an EMBL/GenBank/DDBJ whole genome shotgun (WGS) entry which is preliminary data.</text>
</comment>
<evidence type="ECO:0000313" key="2">
    <source>
        <dbReference type="EMBL" id="POW04197.1"/>
    </source>
</evidence>
<dbReference type="VEuPathDB" id="FungiDB:PSHT_11406"/>
<dbReference type="VEuPathDB" id="FungiDB:PSTT_12957"/>
<feature type="compositionally biased region" description="Polar residues" evidence="1">
    <location>
        <begin position="630"/>
        <end position="640"/>
    </location>
</feature>
<feature type="compositionally biased region" description="Polar residues" evidence="1">
    <location>
        <begin position="11"/>
        <end position="21"/>
    </location>
</feature>
<feature type="region of interest" description="Disordered" evidence="1">
    <location>
        <begin position="123"/>
        <end position="159"/>
    </location>
</feature>
<accession>A0A2S4V3X7</accession>
<proteinExistence type="predicted"/>